<dbReference type="InterPro" id="IPR020568">
    <property type="entry name" value="Ribosomal_Su5_D2-typ_SF"/>
</dbReference>
<dbReference type="AlphaFoldDB" id="A0A9Q1GXM2"/>
<evidence type="ECO:0000256" key="5">
    <source>
        <dbReference type="ARBA" id="ARBA00022552"/>
    </source>
</evidence>
<comment type="caution">
    <text evidence="12">The sequence shown here is derived from an EMBL/GenBank/DDBJ whole genome shotgun (WGS) entry which is preliminary data.</text>
</comment>
<dbReference type="EMBL" id="JAIZAY010000015">
    <property type="protein sequence ID" value="KAJ8028707.1"/>
    <property type="molecule type" value="Genomic_DNA"/>
</dbReference>
<evidence type="ECO:0000259" key="11">
    <source>
        <dbReference type="Pfam" id="PF03725"/>
    </source>
</evidence>
<evidence type="ECO:0000259" key="10">
    <source>
        <dbReference type="Pfam" id="PF01138"/>
    </source>
</evidence>
<gene>
    <name evidence="12" type="ORF">HOLleu_31020</name>
</gene>
<feature type="domain" description="Exoribonuclease phosphorolytic" evidence="10">
    <location>
        <begin position="51"/>
        <end position="226"/>
    </location>
</feature>
<protein>
    <recommendedName>
        <fullName evidence="9">Ribosomal RNA-processing protein 43</fullName>
    </recommendedName>
</protein>
<reference evidence="12" key="1">
    <citation type="submission" date="2021-10" db="EMBL/GenBank/DDBJ databases">
        <title>Tropical sea cucumber genome reveals ecological adaptation and Cuvierian tubules defense mechanism.</title>
        <authorList>
            <person name="Chen T."/>
        </authorList>
    </citation>
    <scope>NUCLEOTIDE SEQUENCE</scope>
    <source>
        <strain evidence="12">Nanhai2018</strain>
        <tissue evidence="12">Muscle</tissue>
    </source>
</reference>
<dbReference type="GO" id="GO:0071035">
    <property type="term" value="P:nuclear polyadenylation-dependent rRNA catabolic process"/>
    <property type="evidence" value="ECO:0007669"/>
    <property type="project" value="TreeGrafter"/>
</dbReference>
<dbReference type="GO" id="GO:0016075">
    <property type="term" value="P:rRNA catabolic process"/>
    <property type="evidence" value="ECO:0007669"/>
    <property type="project" value="TreeGrafter"/>
</dbReference>
<dbReference type="Proteomes" id="UP001152320">
    <property type="component" value="Chromosome 15"/>
</dbReference>
<sequence length="347" mass="37571">MISCSWYPTKLLLLNDDIKIRVSSSCNKYSFCHFSKFKKENIRPDGRELGEFRATLLNVGTINTAHGSALVKLGNTTILCGVKGEFAAPPVNEPKKGYLVPNVELPPLCSSQFKVGPPSEQAQVVSQLIDDIVRSSNLINLESLNIAEGVVLSGGESVYFFCVGTGVAPGFACCWGATKLPERGPKALSKLSWVLHCDMICLDYDGNIVDASLIALLAALKNVLLPAVRIDEDTGRAVTSQEGSIPLKLSCQPVATSFVVFDDTILLADPTKEEEGLATGAVTVVVNEEGDICSVHKPGKEGALYLPRKFMTASGDVSRDLRKLDSWLRKHWRVVKDDVPTGAYDLD</sequence>
<keyword evidence="6" id="KW-0271">Exosome</keyword>
<keyword evidence="7" id="KW-0694">RNA-binding</keyword>
<dbReference type="GO" id="GO:0005730">
    <property type="term" value="C:nucleolus"/>
    <property type="evidence" value="ECO:0007669"/>
    <property type="project" value="UniProtKB-SubCell"/>
</dbReference>
<dbReference type="GO" id="GO:0000467">
    <property type="term" value="P:exonucleolytic trimming to generate mature 3'-end of 5.8S rRNA from tricistronic rRNA transcript (SSU-rRNA, 5.8S rRNA, LSU-rRNA)"/>
    <property type="evidence" value="ECO:0007669"/>
    <property type="project" value="TreeGrafter"/>
</dbReference>
<dbReference type="InterPro" id="IPR027408">
    <property type="entry name" value="PNPase/RNase_PH_dom_sf"/>
</dbReference>
<dbReference type="GO" id="GO:0035925">
    <property type="term" value="F:mRNA 3'-UTR AU-rich region binding"/>
    <property type="evidence" value="ECO:0007669"/>
    <property type="project" value="TreeGrafter"/>
</dbReference>
<organism evidence="12 13">
    <name type="scientific">Holothuria leucospilota</name>
    <name type="common">Black long sea cucumber</name>
    <name type="synonym">Mertensiothuria leucospilota</name>
    <dbReference type="NCBI Taxonomy" id="206669"/>
    <lineage>
        <taxon>Eukaryota</taxon>
        <taxon>Metazoa</taxon>
        <taxon>Echinodermata</taxon>
        <taxon>Eleutherozoa</taxon>
        <taxon>Echinozoa</taxon>
        <taxon>Holothuroidea</taxon>
        <taxon>Aspidochirotacea</taxon>
        <taxon>Aspidochirotida</taxon>
        <taxon>Holothuriidae</taxon>
        <taxon>Holothuria</taxon>
    </lineage>
</organism>
<evidence type="ECO:0000256" key="7">
    <source>
        <dbReference type="ARBA" id="ARBA00022884"/>
    </source>
</evidence>
<evidence type="ECO:0000256" key="9">
    <source>
        <dbReference type="ARBA" id="ARBA00030617"/>
    </source>
</evidence>
<dbReference type="PANTHER" id="PTHR11097">
    <property type="entry name" value="EXOSOME COMPLEX EXONUCLEASE RIBOSOMAL RNA PROCESSING PROTEIN"/>
    <property type="match status" value="1"/>
</dbReference>
<keyword evidence="8" id="KW-0539">Nucleus</keyword>
<feature type="domain" description="Exoribonuclease phosphorolytic" evidence="11">
    <location>
        <begin position="252"/>
        <end position="302"/>
    </location>
</feature>
<dbReference type="GO" id="GO:0034473">
    <property type="term" value="P:U1 snRNA 3'-end processing"/>
    <property type="evidence" value="ECO:0007669"/>
    <property type="project" value="TreeGrafter"/>
</dbReference>
<dbReference type="Pfam" id="PF01138">
    <property type="entry name" value="RNase_PH"/>
    <property type="match status" value="1"/>
</dbReference>
<keyword evidence="13" id="KW-1185">Reference proteome</keyword>
<dbReference type="OrthoDB" id="45882at2759"/>
<dbReference type="CDD" id="cd11369">
    <property type="entry name" value="RNase_PH_RRP43"/>
    <property type="match status" value="1"/>
</dbReference>
<evidence type="ECO:0000256" key="1">
    <source>
        <dbReference type="ARBA" id="ARBA00004496"/>
    </source>
</evidence>
<dbReference type="PANTHER" id="PTHR11097:SF9">
    <property type="entry name" value="EXOSOME COMPLEX COMPONENT RRP43"/>
    <property type="match status" value="1"/>
</dbReference>
<dbReference type="GO" id="GO:0071038">
    <property type="term" value="P:TRAMP-dependent tRNA surveillance pathway"/>
    <property type="evidence" value="ECO:0007669"/>
    <property type="project" value="TreeGrafter"/>
</dbReference>
<dbReference type="InterPro" id="IPR050590">
    <property type="entry name" value="Exosome_comp_Rrp42_subfam"/>
</dbReference>
<dbReference type="SUPFAM" id="SSF54211">
    <property type="entry name" value="Ribosomal protein S5 domain 2-like"/>
    <property type="match status" value="1"/>
</dbReference>
<dbReference type="InterPro" id="IPR033196">
    <property type="entry name" value="Rrp43"/>
</dbReference>
<name>A0A9Q1GXM2_HOLLE</name>
<comment type="similarity">
    <text evidence="3">Belongs to the RNase PH family.</text>
</comment>
<dbReference type="GO" id="GO:0000176">
    <property type="term" value="C:nuclear exosome (RNase complex)"/>
    <property type="evidence" value="ECO:0007669"/>
    <property type="project" value="TreeGrafter"/>
</dbReference>
<evidence type="ECO:0000256" key="2">
    <source>
        <dbReference type="ARBA" id="ARBA00004604"/>
    </source>
</evidence>
<proteinExistence type="inferred from homology"/>
<evidence type="ECO:0000256" key="6">
    <source>
        <dbReference type="ARBA" id="ARBA00022835"/>
    </source>
</evidence>
<evidence type="ECO:0000256" key="4">
    <source>
        <dbReference type="ARBA" id="ARBA00022490"/>
    </source>
</evidence>
<evidence type="ECO:0000313" key="13">
    <source>
        <dbReference type="Proteomes" id="UP001152320"/>
    </source>
</evidence>
<dbReference type="InterPro" id="IPR001247">
    <property type="entry name" value="ExoRNase_PH_dom1"/>
</dbReference>
<dbReference type="GO" id="GO:0071028">
    <property type="term" value="P:nuclear mRNA surveillance"/>
    <property type="evidence" value="ECO:0007669"/>
    <property type="project" value="TreeGrafter"/>
</dbReference>
<dbReference type="InterPro" id="IPR015847">
    <property type="entry name" value="ExoRNase_PH_dom2"/>
</dbReference>
<accession>A0A9Q1GXM2</accession>
<dbReference type="InterPro" id="IPR036345">
    <property type="entry name" value="ExoRNase_PH_dom2_sf"/>
</dbReference>
<evidence type="ECO:0000313" key="12">
    <source>
        <dbReference type="EMBL" id="KAJ8028707.1"/>
    </source>
</evidence>
<evidence type="ECO:0000256" key="8">
    <source>
        <dbReference type="ARBA" id="ARBA00023242"/>
    </source>
</evidence>
<comment type="subcellular location">
    <subcellularLocation>
        <location evidence="1">Cytoplasm</location>
    </subcellularLocation>
    <subcellularLocation>
        <location evidence="2">Nucleus</location>
        <location evidence="2">Nucleolus</location>
    </subcellularLocation>
</comment>
<dbReference type="GO" id="GO:0034475">
    <property type="term" value="P:U4 snRNA 3'-end processing"/>
    <property type="evidence" value="ECO:0007669"/>
    <property type="project" value="TreeGrafter"/>
</dbReference>
<dbReference type="GO" id="GO:0000177">
    <property type="term" value="C:cytoplasmic exosome (RNase complex)"/>
    <property type="evidence" value="ECO:0007669"/>
    <property type="project" value="TreeGrafter"/>
</dbReference>
<dbReference type="SUPFAM" id="SSF55666">
    <property type="entry name" value="Ribonuclease PH domain 2-like"/>
    <property type="match status" value="1"/>
</dbReference>
<evidence type="ECO:0000256" key="3">
    <source>
        <dbReference type="ARBA" id="ARBA00006678"/>
    </source>
</evidence>
<dbReference type="GO" id="GO:0034476">
    <property type="term" value="P:U5 snRNA 3'-end processing"/>
    <property type="evidence" value="ECO:0007669"/>
    <property type="project" value="TreeGrafter"/>
</dbReference>
<keyword evidence="5" id="KW-0698">rRNA processing</keyword>
<dbReference type="Gene3D" id="3.30.230.70">
    <property type="entry name" value="GHMP Kinase, N-terminal domain"/>
    <property type="match status" value="1"/>
</dbReference>
<keyword evidence="4" id="KW-0963">Cytoplasm</keyword>
<dbReference type="Pfam" id="PF03725">
    <property type="entry name" value="RNase_PH_C"/>
    <property type="match status" value="1"/>
</dbReference>